<evidence type="ECO:0000313" key="3">
    <source>
        <dbReference type="Proteomes" id="UP000475545"/>
    </source>
</evidence>
<dbReference type="GO" id="GO:0009306">
    <property type="term" value="P:protein secretion"/>
    <property type="evidence" value="ECO:0007669"/>
    <property type="project" value="InterPro"/>
</dbReference>
<evidence type="ECO:0000256" key="1">
    <source>
        <dbReference type="SAM" id="MobiDB-lite"/>
    </source>
</evidence>
<gene>
    <name evidence="2" type="ORF">GIY30_17270</name>
</gene>
<proteinExistence type="predicted"/>
<reference evidence="2 3" key="1">
    <citation type="submission" date="2019-11" db="EMBL/GenBank/DDBJ databases">
        <title>Gordonia sp. nov., a novel actinobacterium isolated from mangrove soil in Hainan.</title>
        <authorList>
            <person name="Huang X."/>
            <person name="Xie Y."/>
            <person name="Chu X."/>
            <person name="Xiao K."/>
        </authorList>
    </citation>
    <scope>NUCLEOTIDE SEQUENCE [LARGE SCALE GENOMIC DNA]</scope>
    <source>
        <strain evidence="2 3">HNM0687</strain>
    </source>
</reference>
<keyword evidence="3" id="KW-1185">Reference proteome</keyword>
<protein>
    <recommendedName>
        <fullName evidence="4">ESX-1 secretion-associated protein</fullName>
    </recommendedName>
</protein>
<dbReference type="InterPro" id="IPR022536">
    <property type="entry name" value="EspC"/>
</dbReference>
<feature type="compositionally biased region" description="Basic residues" evidence="1">
    <location>
        <begin position="125"/>
        <end position="140"/>
    </location>
</feature>
<accession>A0A6L7GT50</accession>
<feature type="region of interest" description="Disordered" evidence="1">
    <location>
        <begin position="119"/>
        <end position="148"/>
    </location>
</feature>
<name>A0A6L7GT50_9ACTN</name>
<organism evidence="2 3">
    <name type="scientific">Gordonia mangrovi</name>
    <dbReference type="NCBI Taxonomy" id="2665643"/>
    <lineage>
        <taxon>Bacteria</taxon>
        <taxon>Bacillati</taxon>
        <taxon>Actinomycetota</taxon>
        <taxon>Actinomycetes</taxon>
        <taxon>Mycobacteriales</taxon>
        <taxon>Gordoniaceae</taxon>
        <taxon>Gordonia</taxon>
    </lineage>
</organism>
<dbReference type="Proteomes" id="UP000475545">
    <property type="component" value="Unassembled WGS sequence"/>
</dbReference>
<evidence type="ECO:0000313" key="2">
    <source>
        <dbReference type="EMBL" id="MXP23090.1"/>
    </source>
</evidence>
<dbReference type="AlphaFoldDB" id="A0A6L7GT50"/>
<comment type="caution">
    <text evidence="2">The sequence shown here is derived from an EMBL/GenBank/DDBJ whole genome shotgun (WGS) entry which is preliminary data.</text>
</comment>
<evidence type="ECO:0008006" key="4">
    <source>
        <dbReference type="Google" id="ProtNLM"/>
    </source>
</evidence>
<sequence length="148" mass="16100">MVDDLYLHADHPNAVSRAWVEPNAPAARQRNMTDVTVQNSSLAEYARGRRTAADVVRAHADAQRGEVGDLTDTFGVIGADFLVAAGYTLDARARRLDTLATRHDDQGRITDNAATAYGSADVRSGRRLSRPPTGRAHHTGHHDEGLYL</sequence>
<dbReference type="Pfam" id="PF10824">
    <property type="entry name" value="T7SS_ESX_EspC"/>
    <property type="match status" value="1"/>
</dbReference>
<dbReference type="EMBL" id="WMBR01000004">
    <property type="protein sequence ID" value="MXP23090.1"/>
    <property type="molecule type" value="Genomic_DNA"/>
</dbReference>